<dbReference type="PANTHER" id="PTHR35585">
    <property type="entry name" value="HHE DOMAIN PROTEIN (AFU_ORTHOLOGUE AFUA_4G00730)"/>
    <property type="match status" value="1"/>
</dbReference>
<proteinExistence type="predicted"/>
<dbReference type="Gene3D" id="1.20.120.520">
    <property type="entry name" value="nmb1532 protein domain like"/>
    <property type="match status" value="1"/>
</dbReference>
<comment type="caution">
    <text evidence="2">The sequence shown here is derived from an EMBL/GenBank/DDBJ whole genome shotgun (WGS) entry which is preliminary data.</text>
</comment>
<evidence type="ECO:0000313" key="2">
    <source>
        <dbReference type="EMBL" id="MET8439189.1"/>
    </source>
</evidence>
<organism evidence="2 3">
    <name type="scientific">Streptomyces sp. 900116325</name>
    <dbReference type="NCBI Taxonomy" id="3154295"/>
    <lineage>
        <taxon>Bacteria</taxon>
        <taxon>Bacillati</taxon>
        <taxon>Actinomycetota</taxon>
        <taxon>Actinomycetes</taxon>
        <taxon>Kitasatosporales</taxon>
        <taxon>Streptomycetaceae</taxon>
        <taxon>Streptomyces</taxon>
    </lineage>
</organism>
<dbReference type="RefSeq" id="WP_356713604.1">
    <property type="nucleotide sequence ID" value="NZ_JBEXIP010000098.1"/>
</dbReference>
<name>A0ABV2UP46_9ACTN</name>
<evidence type="ECO:0000313" key="3">
    <source>
        <dbReference type="Proteomes" id="UP001550044"/>
    </source>
</evidence>
<keyword evidence="3" id="KW-1185">Reference proteome</keyword>
<dbReference type="CDD" id="cd12108">
    <property type="entry name" value="Hr-like"/>
    <property type="match status" value="1"/>
</dbReference>
<gene>
    <name evidence="2" type="ORF">ABZV61_42415</name>
</gene>
<dbReference type="PANTHER" id="PTHR35585:SF1">
    <property type="entry name" value="HHE DOMAIN PROTEIN (AFU_ORTHOLOGUE AFUA_4G00730)"/>
    <property type="match status" value="1"/>
</dbReference>
<dbReference type="Proteomes" id="UP001550044">
    <property type="component" value="Unassembled WGS sequence"/>
</dbReference>
<dbReference type="InterPro" id="IPR012312">
    <property type="entry name" value="Hemerythrin-like"/>
</dbReference>
<dbReference type="EMBL" id="JBEXIP010000098">
    <property type="protein sequence ID" value="MET8439189.1"/>
    <property type="molecule type" value="Genomic_DNA"/>
</dbReference>
<reference evidence="2 3" key="1">
    <citation type="submission" date="2024-06" db="EMBL/GenBank/DDBJ databases">
        <title>The Natural Products Discovery Center: Release of the First 8490 Sequenced Strains for Exploring Actinobacteria Biosynthetic Diversity.</title>
        <authorList>
            <person name="Kalkreuter E."/>
            <person name="Kautsar S.A."/>
            <person name="Yang D."/>
            <person name="Bader C.D."/>
            <person name="Teijaro C.N."/>
            <person name="Fluegel L."/>
            <person name="Davis C.M."/>
            <person name="Simpson J.R."/>
            <person name="Lauterbach L."/>
            <person name="Steele A.D."/>
            <person name="Gui C."/>
            <person name="Meng S."/>
            <person name="Li G."/>
            <person name="Viehrig K."/>
            <person name="Ye F."/>
            <person name="Su P."/>
            <person name="Kiefer A.F."/>
            <person name="Nichols A."/>
            <person name="Cepeda A.J."/>
            <person name="Yan W."/>
            <person name="Fan B."/>
            <person name="Jiang Y."/>
            <person name="Adhikari A."/>
            <person name="Zheng C.-J."/>
            <person name="Schuster L."/>
            <person name="Cowan T.M."/>
            <person name="Smanski M.J."/>
            <person name="Chevrette M.G."/>
            <person name="De Carvalho L.P.S."/>
            <person name="Shen B."/>
        </authorList>
    </citation>
    <scope>NUCLEOTIDE SEQUENCE [LARGE SCALE GENOMIC DNA]</scope>
    <source>
        <strain evidence="2 3">NPDC005137</strain>
    </source>
</reference>
<evidence type="ECO:0000259" key="1">
    <source>
        <dbReference type="Pfam" id="PF01814"/>
    </source>
</evidence>
<feature type="domain" description="Hemerythrin-like" evidence="1">
    <location>
        <begin position="7"/>
        <end position="123"/>
    </location>
</feature>
<dbReference type="Pfam" id="PF01814">
    <property type="entry name" value="Hemerythrin"/>
    <property type="match status" value="1"/>
</dbReference>
<sequence length="185" mass="20709">MGHGGDAIEELTADHREVHELFDRIEAVPPGDSERRRLLDELTIELVRHAVAEEQHLYPAVRKHVPHGDGLANKEIDDHIRVEQLLKDLEGMEADDPDFIHLFVKLRTEVRAHVQVEEGDLFVQLRAACGPELLDLLGQEIRLAKETARTRLHPGAARSPTASKVLSPGLGLVDRVRDFITGRGK</sequence>
<accession>A0ABV2UP46</accession>
<protein>
    <submittedName>
        <fullName evidence="2">Hemerythrin domain-containing protein</fullName>
    </submittedName>
</protein>